<evidence type="ECO:0000313" key="9">
    <source>
        <dbReference type="Proteomes" id="UP000472264"/>
    </source>
</evidence>
<reference evidence="8" key="1">
    <citation type="submission" date="2021-04" db="EMBL/GenBank/DDBJ databases">
        <authorList>
            <consortium name="Wellcome Sanger Institute Data Sharing"/>
        </authorList>
    </citation>
    <scope>NUCLEOTIDE SEQUENCE [LARGE SCALE GENOMIC DNA]</scope>
</reference>
<evidence type="ECO:0000313" key="8">
    <source>
        <dbReference type="Ensembl" id="ENSENLP00000004296.1"/>
    </source>
</evidence>
<keyword evidence="9" id="KW-1185">Reference proteome</keyword>
<dbReference type="GO" id="GO:0005179">
    <property type="term" value="F:hormone activity"/>
    <property type="evidence" value="ECO:0007669"/>
    <property type="project" value="UniProtKB-KW"/>
</dbReference>
<reference evidence="8" key="3">
    <citation type="submission" date="2025-09" db="UniProtKB">
        <authorList>
            <consortium name="Ensembl"/>
        </authorList>
    </citation>
    <scope>IDENTIFICATION</scope>
</reference>
<accession>A0A665TNF0</accession>
<dbReference type="Gene3D" id="1.20.1250.10">
    <property type="match status" value="1"/>
</dbReference>
<dbReference type="GO" id="GO:0008283">
    <property type="term" value="P:cell population proliferation"/>
    <property type="evidence" value="ECO:0007669"/>
    <property type="project" value="InterPro"/>
</dbReference>
<dbReference type="Ensembl" id="ENSENLT00000004541.1">
    <property type="protein sequence ID" value="ENSENLP00000004296.1"/>
    <property type="gene ID" value="ENSENLG00000002140.1"/>
</dbReference>
<dbReference type="InterPro" id="IPR001323">
    <property type="entry name" value="EPO_TPO"/>
</dbReference>
<evidence type="ECO:0000256" key="1">
    <source>
        <dbReference type="ARBA" id="ARBA00004613"/>
    </source>
</evidence>
<dbReference type="InterPro" id="IPR003978">
    <property type="entry name" value="Thrombopoietin"/>
</dbReference>
<dbReference type="Proteomes" id="UP000472264">
    <property type="component" value="Chromosome 17"/>
</dbReference>
<comment type="subcellular location">
    <subcellularLocation>
        <location evidence="1">Secreted</location>
    </subcellularLocation>
</comment>
<comment type="similarity">
    <text evidence="2">Belongs to the EPO/TPO family.</text>
</comment>
<keyword evidence="5 7" id="KW-0732">Signal</keyword>
<dbReference type="InterPro" id="IPR009079">
    <property type="entry name" value="4_helix_cytokine-like_core"/>
</dbReference>
<dbReference type="AlphaFoldDB" id="A0A665TNF0"/>
<keyword evidence="6" id="KW-1015">Disulfide bond</keyword>
<feature type="chain" id="PRO_5025445482" description="Thrombopoietin" evidence="7">
    <location>
        <begin position="23"/>
        <end position="176"/>
    </location>
</feature>
<evidence type="ECO:0000256" key="6">
    <source>
        <dbReference type="ARBA" id="ARBA00023157"/>
    </source>
</evidence>
<keyword evidence="3" id="KW-0964">Secreted</keyword>
<dbReference type="OMA" id="SMEQTHI"/>
<sequence length="176" mass="19628">NCVHPGLLLICTVASKVWDAETKPIDFLCNRATRRDLNITKCSGITTLSTPVQLPCTELHVTSWENKSHQEKRGDIGASLRLLIEGVKVLRGLSHPGCMASLLQRLENNINNYLLILTNLQLSGPTVSPSLSCIPRSSQSLRTVLLRYNQLISGKLEQFMVNLENRCTNSVTQQRF</sequence>
<dbReference type="PRINTS" id="PR01485">
    <property type="entry name" value="THROMBOPTN"/>
</dbReference>
<evidence type="ECO:0000256" key="4">
    <source>
        <dbReference type="ARBA" id="ARBA00022702"/>
    </source>
</evidence>
<reference evidence="8" key="2">
    <citation type="submission" date="2025-08" db="UniProtKB">
        <authorList>
            <consortium name="Ensembl"/>
        </authorList>
    </citation>
    <scope>IDENTIFICATION</scope>
</reference>
<evidence type="ECO:0000256" key="7">
    <source>
        <dbReference type="SAM" id="SignalP"/>
    </source>
</evidence>
<evidence type="ECO:0000256" key="5">
    <source>
        <dbReference type="ARBA" id="ARBA00022729"/>
    </source>
</evidence>
<evidence type="ECO:0000256" key="2">
    <source>
        <dbReference type="ARBA" id="ARBA00005782"/>
    </source>
</evidence>
<dbReference type="Pfam" id="PF00758">
    <property type="entry name" value="EPO_TPO"/>
    <property type="match status" value="1"/>
</dbReference>
<evidence type="ECO:0000256" key="3">
    <source>
        <dbReference type="ARBA" id="ARBA00022525"/>
    </source>
</evidence>
<keyword evidence="4" id="KW-0372">Hormone</keyword>
<feature type="signal peptide" evidence="7">
    <location>
        <begin position="1"/>
        <end position="22"/>
    </location>
</feature>
<dbReference type="GO" id="GO:0005125">
    <property type="term" value="F:cytokine activity"/>
    <property type="evidence" value="ECO:0007669"/>
    <property type="project" value="InterPro"/>
</dbReference>
<dbReference type="SUPFAM" id="SSF47266">
    <property type="entry name" value="4-helical cytokines"/>
    <property type="match status" value="1"/>
</dbReference>
<evidence type="ECO:0008006" key="10">
    <source>
        <dbReference type="Google" id="ProtNLM"/>
    </source>
</evidence>
<dbReference type="PANTHER" id="PTHR10560:SF0">
    <property type="entry name" value="THROMBOPOIETIN"/>
    <property type="match status" value="1"/>
</dbReference>
<organism evidence="8 9">
    <name type="scientific">Echeneis naucrates</name>
    <name type="common">Live sharksucker</name>
    <dbReference type="NCBI Taxonomy" id="173247"/>
    <lineage>
        <taxon>Eukaryota</taxon>
        <taxon>Metazoa</taxon>
        <taxon>Chordata</taxon>
        <taxon>Craniata</taxon>
        <taxon>Vertebrata</taxon>
        <taxon>Euteleostomi</taxon>
        <taxon>Actinopterygii</taxon>
        <taxon>Neopterygii</taxon>
        <taxon>Teleostei</taxon>
        <taxon>Neoteleostei</taxon>
        <taxon>Acanthomorphata</taxon>
        <taxon>Carangaria</taxon>
        <taxon>Carangiformes</taxon>
        <taxon>Echeneidae</taxon>
        <taxon>Echeneis</taxon>
    </lineage>
</organism>
<dbReference type="InParanoid" id="A0A665TNF0"/>
<proteinExistence type="inferred from homology"/>
<dbReference type="PANTHER" id="PTHR10560">
    <property type="entry name" value="THROMBOPOIETIN"/>
    <property type="match status" value="1"/>
</dbReference>
<name>A0A665TNF0_ECHNA</name>
<protein>
    <recommendedName>
        <fullName evidence="10">Thrombopoietin</fullName>
    </recommendedName>
</protein>
<dbReference type="GO" id="GO:0005576">
    <property type="term" value="C:extracellular region"/>
    <property type="evidence" value="ECO:0007669"/>
    <property type="project" value="UniProtKB-SubCell"/>
</dbReference>